<feature type="region of interest" description="Disordered" evidence="1">
    <location>
        <begin position="46"/>
        <end position="79"/>
    </location>
</feature>
<dbReference type="Proteomes" id="UP000823775">
    <property type="component" value="Unassembled WGS sequence"/>
</dbReference>
<comment type="caution">
    <text evidence="2">The sequence shown here is derived from an EMBL/GenBank/DDBJ whole genome shotgun (WGS) entry which is preliminary data.</text>
</comment>
<name>A0ABS8UNP2_DATST</name>
<protein>
    <submittedName>
        <fullName evidence="2">Uncharacterized protein</fullName>
    </submittedName>
</protein>
<feature type="compositionally biased region" description="Basic and acidic residues" evidence="1">
    <location>
        <begin position="46"/>
        <end position="55"/>
    </location>
</feature>
<feature type="non-terminal residue" evidence="2">
    <location>
        <position position="1"/>
    </location>
</feature>
<accession>A0ABS8UNP2</accession>
<gene>
    <name evidence="2" type="ORF">HAX54_018085</name>
</gene>
<organism evidence="2 3">
    <name type="scientific">Datura stramonium</name>
    <name type="common">Jimsonweed</name>
    <name type="synonym">Common thornapple</name>
    <dbReference type="NCBI Taxonomy" id="4076"/>
    <lineage>
        <taxon>Eukaryota</taxon>
        <taxon>Viridiplantae</taxon>
        <taxon>Streptophyta</taxon>
        <taxon>Embryophyta</taxon>
        <taxon>Tracheophyta</taxon>
        <taxon>Spermatophyta</taxon>
        <taxon>Magnoliopsida</taxon>
        <taxon>eudicotyledons</taxon>
        <taxon>Gunneridae</taxon>
        <taxon>Pentapetalae</taxon>
        <taxon>asterids</taxon>
        <taxon>lamiids</taxon>
        <taxon>Solanales</taxon>
        <taxon>Solanaceae</taxon>
        <taxon>Solanoideae</taxon>
        <taxon>Datureae</taxon>
        <taxon>Datura</taxon>
    </lineage>
</organism>
<reference evidence="2 3" key="1">
    <citation type="journal article" date="2021" name="BMC Genomics">
        <title>Datura genome reveals duplications of psychoactive alkaloid biosynthetic genes and high mutation rate following tissue culture.</title>
        <authorList>
            <person name="Rajewski A."/>
            <person name="Carter-House D."/>
            <person name="Stajich J."/>
            <person name="Litt A."/>
        </authorList>
    </citation>
    <scope>NUCLEOTIDE SEQUENCE [LARGE SCALE GENOMIC DNA]</scope>
    <source>
        <strain evidence="2">AR-01</strain>
    </source>
</reference>
<evidence type="ECO:0000313" key="2">
    <source>
        <dbReference type="EMBL" id="MCD9559788.1"/>
    </source>
</evidence>
<evidence type="ECO:0000313" key="3">
    <source>
        <dbReference type="Proteomes" id="UP000823775"/>
    </source>
</evidence>
<keyword evidence="3" id="KW-1185">Reference proteome</keyword>
<evidence type="ECO:0000256" key="1">
    <source>
        <dbReference type="SAM" id="MobiDB-lite"/>
    </source>
</evidence>
<proteinExistence type="predicted"/>
<sequence>NESSSDPLSHLMGNECPIKSMTMVKSGVSESLDECLSDTMNHQVKRQEKIKKVSEEVSSDNGLGDDPTSLPMGHPVTHW</sequence>
<dbReference type="EMBL" id="JACEIK010002220">
    <property type="protein sequence ID" value="MCD9559788.1"/>
    <property type="molecule type" value="Genomic_DNA"/>
</dbReference>
<feature type="non-terminal residue" evidence="2">
    <location>
        <position position="79"/>
    </location>
</feature>